<name>A0ABV3GHX2_MICGL</name>
<dbReference type="PANTHER" id="PTHR30472">
    <property type="entry name" value="FERRIC ENTEROBACTIN TRANSPORT SYSTEM PERMEASE PROTEIN"/>
    <property type="match status" value="1"/>
</dbReference>
<keyword evidence="6 8" id="KW-1133">Transmembrane helix</keyword>
<feature type="transmembrane region" description="Helical" evidence="8">
    <location>
        <begin position="195"/>
        <end position="214"/>
    </location>
</feature>
<feature type="transmembrane region" description="Helical" evidence="8">
    <location>
        <begin position="277"/>
        <end position="300"/>
    </location>
</feature>
<evidence type="ECO:0000256" key="8">
    <source>
        <dbReference type="SAM" id="Phobius"/>
    </source>
</evidence>
<keyword evidence="7 8" id="KW-0472">Membrane</keyword>
<proteinExistence type="inferred from homology"/>
<dbReference type="Pfam" id="PF01032">
    <property type="entry name" value="FecCD"/>
    <property type="match status" value="1"/>
</dbReference>
<keyword evidence="10" id="KW-1185">Reference proteome</keyword>
<evidence type="ECO:0000256" key="5">
    <source>
        <dbReference type="ARBA" id="ARBA00022692"/>
    </source>
</evidence>
<dbReference type="CDD" id="cd06550">
    <property type="entry name" value="TM_ABC_iron-siderophores_like"/>
    <property type="match status" value="1"/>
</dbReference>
<dbReference type="PANTHER" id="PTHR30472:SF1">
    <property type="entry name" value="FE(3+) DICITRATE TRANSPORT SYSTEM PERMEASE PROTEIN FECC-RELATED"/>
    <property type="match status" value="1"/>
</dbReference>
<keyword evidence="3" id="KW-0813">Transport</keyword>
<evidence type="ECO:0000256" key="7">
    <source>
        <dbReference type="ARBA" id="ARBA00023136"/>
    </source>
</evidence>
<evidence type="ECO:0000256" key="1">
    <source>
        <dbReference type="ARBA" id="ARBA00004651"/>
    </source>
</evidence>
<feature type="transmembrane region" description="Helical" evidence="8">
    <location>
        <begin position="60"/>
        <end position="77"/>
    </location>
</feature>
<gene>
    <name evidence="9" type="ORF">AB0I59_21365</name>
</gene>
<feature type="transmembrane region" description="Helical" evidence="8">
    <location>
        <begin position="307"/>
        <end position="326"/>
    </location>
</feature>
<dbReference type="InterPro" id="IPR000522">
    <property type="entry name" value="ABC_transptr_permease_BtuC"/>
</dbReference>
<evidence type="ECO:0000313" key="9">
    <source>
        <dbReference type="EMBL" id="MEV0971186.1"/>
    </source>
</evidence>
<evidence type="ECO:0000313" key="10">
    <source>
        <dbReference type="Proteomes" id="UP001551675"/>
    </source>
</evidence>
<comment type="caution">
    <text evidence="9">The sequence shown here is derived from an EMBL/GenBank/DDBJ whole genome shotgun (WGS) entry which is preliminary data.</text>
</comment>
<dbReference type="SUPFAM" id="SSF81345">
    <property type="entry name" value="ABC transporter involved in vitamin B12 uptake, BtuC"/>
    <property type="match status" value="1"/>
</dbReference>
<feature type="transmembrane region" description="Helical" evidence="8">
    <location>
        <begin position="89"/>
        <end position="110"/>
    </location>
</feature>
<dbReference type="Gene3D" id="1.10.3470.10">
    <property type="entry name" value="ABC transporter involved in vitamin B12 uptake, BtuC"/>
    <property type="match status" value="1"/>
</dbReference>
<keyword evidence="5 8" id="KW-0812">Transmembrane</keyword>
<organism evidence="9 10">
    <name type="scientific">Microtetraspora glauca</name>
    <dbReference type="NCBI Taxonomy" id="1996"/>
    <lineage>
        <taxon>Bacteria</taxon>
        <taxon>Bacillati</taxon>
        <taxon>Actinomycetota</taxon>
        <taxon>Actinomycetes</taxon>
        <taxon>Streptosporangiales</taxon>
        <taxon>Streptosporangiaceae</taxon>
        <taxon>Microtetraspora</taxon>
    </lineage>
</organism>
<protein>
    <submittedName>
        <fullName evidence="9">Iron chelate uptake ABC transporter family permease subunit</fullName>
    </submittedName>
</protein>
<comment type="subcellular location">
    <subcellularLocation>
        <location evidence="1">Cell membrane</location>
        <topology evidence="1">Multi-pass membrane protein</topology>
    </subcellularLocation>
</comment>
<dbReference type="EMBL" id="JBFALK010000011">
    <property type="protein sequence ID" value="MEV0971186.1"/>
    <property type="molecule type" value="Genomic_DNA"/>
</dbReference>
<evidence type="ECO:0000256" key="6">
    <source>
        <dbReference type="ARBA" id="ARBA00022989"/>
    </source>
</evidence>
<feature type="transmembrane region" description="Helical" evidence="8">
    <location>
        <begin position="116"/>
        <end position="135"/>
    </location>
</feature>
<dbReference type="InterPro" id="IPR037294">
    <property type="entry name" value="ABC_BtuC-like"/>
</dbReference>
<feature type="transmembrane region" description="Helical" evidence="8">
    <location>
        <begin position="147"/>
        <end position="168"/>
    </location>
</feature>
<evidence type="ECO:0000256" key="3">
    <source>
        <dbReference type="ARBA" id="ARBA00022448"/>
    </source>
</evidence>
<comment type="similarity">
    <text evidence="2">Belongs to the binding-protein-dependent transport system permease family. FecCD subfamily.</text>
</comment>
<dbReference type="Proteomes" id="UP001551675">
    <property type="component" value="Unassembled WGS sequence"/>
</dbReference>
<feature type="transmembrane region" description="Helical" evidence="8">
    <location>
        <begin position="235"/>
        <end position="257"/>
    </location>
</feature>
<keyword evidence="4" id="KW-1003">Cell membrane</keyword>
<accession>A0ABV3GHX2</accession>
<reference evidence="9 10" key="1">
    <citation type="submission" date="2024-06" db="EMBL/GenBank/DDBJ databases">
        <title>The Natural Products Discovery Center: Release of the First 8490 Sequenced Strains for Exploring Actinobacteria Biosynthetic Diversity.</title>
        <authorList>
            <person name="Kalkreuter E."/>
            <person name="Kautsar S.A."/>
            <person name="Yang D."/>
            <person name="Bader C.D."/>
            <person name="Teijaro C.N."/>
            <person name="Fluegel L."/>
            <person name="Davis C.M."/>
            <person name="Simpson J.R."/>
            <person name="Lauterbach L."/>
            <person name="Steele A.D."/>
            <person name="Gui C."/>
            <person name="Meng S."/>
            <person name="Li G."/>
            <person name="Viehrig K."/>
            <person name="Ye F."/>
            <person name="Su P."/>
            <person name="Kiefer A.F."/>
            <person name="Nichols A."/>
            <person name="Cepeda A.J."/>
            <person name="Yan W."/>
            <person name="Fan B."/>
            <person name="Jiang Y."/>
            <person name="Adhikari A."/>
            <person name="Zheng C.-J."/>
            <person name="Schuster L."/>
            <person name="Cowan T.M."/>
            <person name="Smanski M.J."/>
            <person name="Chevrette M.G."/>
            <person name="De Carvalho L.P.S."/>
            <person name="Shen B."/>
        </authorList>
    </citation>
    <scope>NUCLEOTIDE SEQUENCE [LARGE SCALE GENOMIC DNA]</scope>
    <source>
        <strain evidence="9 10">NPDC050100</strain>
    </source>
</reference>
<evidence type="ECO:0000256" key="4">
    <source>
        <dbReference type="ARBA" id="ARBA00022475"/>
    </source>
</evidence>
<dbReference type="RefSeq" id="WP_358135216.1">
    <property type="nucleotide sequence ID" value="NZ_JBFALK010000011.1"/>
</dbReference>
<sequence length="331" mass="33486">MMKKRAVGLVLSLLALGAAVMASLAVGAQSIPFDEVWRALWHGGGSEHAVVVRELRLPRTLLGLGVGAALGLAGALVQALTRNPLGDPGLLGVNAGASAAVVVAIAFLGITAPLSYVWFAFAGALGAAVAVYALGSRGRGGATPVRLALAGTAVGAALQALVSGIVMVDLNAFDKFRFWAVGSLSGRDLNVLAELLPFLAVGIALALALARPLNSMALGDDVARALGVRLTRTRVLGAVAVVLLCGSATASVGPLMFVGLAVPHLARAVTGPDQRWLMPYSVVLAAVLLLAADVAARLVAWPGELEVGLVTAFLGAPVLIALVRGVRMASL</sequence>
<evidence type="ECO:0000256" key="2">
    <source>
        <dbReference type="ARBA" id="ARBA00007935"/>
    </source>
</evidence>